<dbReference type="InterPro" id="IPR016156">
    <property type="entry name" value="FAD/NAD-linked_Rdtase_dimer_sf"/>
</dbReference>
<reference evidence="8 9" key="1">
    <citation type="submission" date="2017-06" db="EMBL/GenBank/DDBJ databases">
        <authorList>
            <person name="Kim H.J."/>
            <person name="Triplett B.A."/>
        </authorList>
    </citation>
    <scope>NUCLEOTIDE SEQUENCE [LARGE SCALE GENOMIC DNA]</scope>
    <source>
        <strain evidence="8 9">SCA</strain>
    </source>
</reference>
<keyword evidence="4" id="KW-0274">FAD</keyword>
<feature type="domain" description="FAD/NAD(P)-binding" evidence="7">
    <location>
        <begin position="6"/>
        <end position="313"/>
    </location>
</feature>
<evidence type="ECO:0000256" key="4">
    <source>
        <dbReference type="ARBA" id="ARBA00022827"/>
    </source>
</evidence>
<dbReference type="Gene3D" id="3.50.50.60">
    <property type="entry name" value="FAD/NAD(P)-binding domain"/>
    <property type="match status" value="2"/>
</dbReference>
<keyword evidence="9" id="KW-1185">Reference proteome</keyword>
<comment type="similarity">
    <text evidence="2">Belongs to the class-I pyridine nucleotide-disulfide oxidoreductase family.</text>
</comment>
<keyword evidence="5" id="KW-0520">NAD</keyword>
<dbReference type="SUPFAM" id="SSF51905">
    <property type="entry name" value="FAD/NAD(P)-binding domain"/>
    <property type="match status" value="1"/>
</dbReference>
<evidence type="ECO:0000256" key="3">
    <source>
        <dbReference type="ARBA" id="ARBA00022630"/>
    </source>
</evidence>
<feature type="domain" description="Pyridine nucleotide-disulphide oxidoreductase dimerisation" evidence="6">
    <location>
        <begin position="334"/>
        <end position="440"/>
    </location>
</feature>
<sequence length="445" mass="49318">MKVWEYDVVVIGGGPAGYYCALQCSKGGLKVALAEKEELGGTGLRWGCLPVKKILDDCKVLNRLKIGADDLYRGLLSKRIGSYKEEMVIVEEKMKEKLLEAKVDLYFGEGAFLDQYTYQVEENVLKTTYMVIATGTSPCGFEGFEVDGETIVAHKEVVNFTSLPETIIIIGGNVEGCEFASLFAEFGVKVILVEKQQEILQGNDKDLVEPLEMYLESLDVEIYKGLGAKTIQYHQDNKITIVLDDNRELETEKVLVTGGRKPNFPTGIEDLGIHLEKDRIIVDTDLKTNVPNIYGIGDINGILGMAHVAIQQGIAVADHIIFKNKVTMQYKELPRAIFTIPEIAGVGYQEFELLEAGISYKKGICKLSDTWRGFSKGITEGFVKVLVGENDKLLGIWMVGDDVSEYVGLMGILIEKEITVKEIKSNLMVHPSLTESILEAILNVE</sequence>
<organism evidence="8 9">
    <name type="scientific">Anaerovirgula multivorans</name>
    <dbReference type="NCBI Taxonomy" id="312168"/>
    <lineage>
        <taxon>Bacteria</taxon>
        <taxon>Bacillati</taxon>
        <taxon>Bacillota</taxon>
        <taxon>Clostridia</taxon>
        <taxon>Peptostreptococcales</taxon>
        <taxon>Natronincolaceae</taxon>
        <taxon>Anaerovirgula</taxon>
    </lineage>
</organism>
<dbReference type="EMBL" id="FZOJ01000026">
    <property type="protein sequence ID" value="SNS89936.1"/>
    <property type="molecule type" value="Genomic_DNA"/>
</dbReference>
<evidence type="ECO:0000259" key="7">
    <source>
        <dbReference type="Pfam" id="PF07992"/>
    </source>
</evidence>
<dbReference type="PRINTS" id="PR00411">
    <property type="entry name" value="PNDRDTASEI"/>
</dbReference>
<protein>
    <submittedName>
        <fullName evidence="8">Dihydrolipoamide dehydrogenase</fullName>
    </submittedName>
</protein>
<dbReference type="AlphaFoldDB" id="A0A239I7S4"/>
<dbReference type="SUPFAM" id="SSF55424">
    <property type="entry name" value="FAD/NAD-linked reductases, dimerisation (C-terminal) domain"/>
    <property type="match status" value="1"/>
</dbReference>
<dbReference type="PRINTS" id="PR00368">
    <property type="entry name" value="FADPNR"/>
</dbReference>
<accession>A0A239I7S4</accession>
<evidence type="ECO:0000313" key="9">
    <source>
        <dbReference type="Proteomes" id="UP000198304"/>
    </source>
</evidence>
<dbReference type="GO" id="GO:0004148">
    <property type="term" value="F:dihydrolipoyl dehydrogenase (NADH) activity"/>
    <property type="evidence" value="ECO:0007669"/>
    <property type="project" value="TreeGrafter"/>
</dbReference>
<gene>
    <name evidence="8" type="ORF">SAMN05446037_102635</name>
</gene>
<comment type="cofactor">
    <cofactor evidence="1">
        <name>FAD</name>
        <dbReference type="ChEBI" id="CHEBI:57692"/>
    </cofactor>
</comment>
<evidence type="ECO:0000256" key="2">
    <source>
        <dbReference type="ARBA" id="ARBA00007532"/>
    </source>
</evidence>
<dbReference type="GO" id="GO:0050660">
    <property type="term" value="F:flavin adenine dinucleotide binding"/>
    <property type="evidence" value="ECO:0007669"/>
    <property type="project" value="TreeGrafter"/>
</dbReference>
<evidence type="ECO:0000256" key="1">
    <source>
        <dbReference type="ARBA" id="ARBA00001974"/>
    </source>
</evidence>
<evidence type="ECO:0000259" key="6">
    <source>
        <dbReference type="Pfam" id="PF02852"/>
    </source>
</evidence>
<dbReference type="Gene3D" id="3.30.390.30">
    <property type="match status" value="1"/>
</dbReference>
<proteinExistence type="inferred from homology"/>
<dbReference type="PANTHER" id="PTHR22912">
    <property type="entry name" value="DISULFIDE OXIDOREDUCTASE"/>
    <property type="match status" value="1"/>
</dbReference>
<evidence type="ECO:0000256" key="5">
    <source>
        <dbReference type="ARBA" id="ARBA00023027"/>
    </source>
</evidence>
<dbReference type="InterPro" id="IPR004099">
    <property type="entry name" value="Pyr_nucl-diS_OxRdtase_dimer"/>
</dbReference>
<keyword evidence="3" id="KW-0285">Flavoprotein</keyword>
<dbReference type="Pfam" id="PF07992">
    <property type="entry name" value="Pyr_redox_2"/>
    <property type="match status" value="1"/>
</dbReference>
<dbReference type="PANTHER" id="PTHR22912:SF217">
    <property type="entry name" value="DIHYDROLIPOYL DEHYDROGENASE"/>
    <property type="match status" value="1"/>
</dbReference>
<name>A0A239I7S4_9FIRM</name>
<dbReference type="Pfam" id="PF02852">
    <property type="entry name" value="Pyr_redox_dim"/>
    <property type="match status" value="1"/>
</dbReference>
<dbReference type="Proteomes" id="UP000198304">
    <property type="component" value="Unassembled WGS sequence"/>
</dbReference>
<evidence type="ECO:0000313" key="8">
    <source>
        <dbReference type="EMBL" id="SNS89936.1"/>
    </source>
</evidence>
<dbReference type="InterPro" id="IPR023753">
    <property type="entry name" value="FAD/NAD-binding_dom"/>
</dbReference>
<dbReference type="GO" id="GO:0006103">
    <property type="term" value="P:2-oxoglutarate metabolic process"/>
    <property type="evidence" value="ECO:0007669"/>
    <property type="project" value="TreeGrafter"/>
</dbReference>
<dbReference type="RefSeq" id="WP_089284514.1">
    <property type="nucleotide sequence ID" value="NZ_FZOJ01000026.1"/>
</dbReference>
<dbReference type="InterPro" id="IPR036188">
    <property type="entry name" value="FAD/NAD-bd_sf"/>
</dbReference>
<dbReference type="InterPro" id="IPR050151">
    <property type="entry name" value="Class-I_Pyr_Nuc-Dis_Oxidored"/>
</dbReference>
<dbReference type="OrthoDB" id="1705205at2"/>